<dbReference type="EMBL" id="VIGV01000003">
    <property type="protein sequence ID" value="TWS24408.1"/>
    <property type="molecule type" value="Genomic_DNA"/>
</dbReference>
<reference evidence="2 3" key="2">
    <citation type="submission" date="2019-08" db="EMBL/GenBank/DDBJ databases">
        <title>Tsukamurella conjunctivitidis sp. nov., Tsukamurella assacharolytica sp. nov. and Tsukamurella sputae sp. nov. isolated from patients with conjunctivitis, bacteraemia (lymphoma) and respiratory infection (sputum) in Hong Kong.</title>
        <authorList>
            <person name="Fok K.M.N."/>
            <person name="Fong J.Y.H."/>
        </authorList>
    </citation>
    <scope>NUCLEOTIDE SEQUENCE [LARGE SCALE GENOMIC DNA]</scope>
    <source>
        <strain evidence="2 3">HKU70</strain>
    </source>
</reference>
<protein>
    <submittedName>
        <fullName evidence="2">Uncharacterized protein</fullName>
    </submittedName>
</protein>
<feature type="transmembrane region" description="Helical" evidence="1">
    <location>
        <begin position="34"/>
        <end position="53"/>
    </location>
</feature>
<reference evidence="2 3" key="1">
    <citation type="submission" date="2019-06" db="EMBL/GenBank/DDBJ databases">
        <authorList>
            <person name="Teng J.L.L."/>
            <person name="Lee H.H."/>
            <person name="Lau S.K.P."/>
            <person name="Woo P.C.Y."/>
        </authorList>
    </citation>
    <scope>NUCLEOTIDE SEQUENCE [LARGE SCALE GENOMIC DNA]</scope>
    <source>
        <strain evidence="2 3">HKU70</strain>
    </source>
</reference>
<dbReference type="InterPro" id="IPR056390">
    <property type="entry name" value="Holin_phage"/>
</dbReference>
<sequence length="82" mass="8807">MGEHNLPGQDPDAPADPAWLVRLRAILTPARRAMLYRLLAALGAVLVFRGVVTRDEVDLWLDVVAGVLVAGGGVLAVKHTER</sequence>
<proteinExistence type="predicted"/>
<comment type="caution">
    <text evidence="2">The sequence shown here is derived from an EMBL/GenBank/DDBJ whole genome shotgun (WGS) entry which is preliminary data.</text>
</comment>
<keyword evidence="3" id="KW-1185">Reference proteome</keyword>
<gene>
    <name evidence="2" type="ORF">FK268_12520</name>
</gene>
<dbReference type="AlphaFoldDB" id="A0A5C5RPA3"/>
<dbReference type="Pfam" id="PF23809">
    <property type="entry name" value="Phage_holin_9"/>
    <property type="match status" value="1"/>
</dbReference>
<dbReference type="Proteomes" id="UP000319792">
    <property type="component" value="Unassembled WGS sequence"/>
</dbReference>
<keyword evidence="1" id="KW-0472">Membrane</keyword>
<dbReference type="RefSeq" id="WP_146434418.1">
    <property type="nucleotide sequence ID" value="NZ_VIGV01000003.1"/>
</dbReference>
<evidence type="ECO:0000313" key="2">
    <source>
        <dbReference type="EMBL" id="TWS24408.1"/>
    </source>
</evidence>
<organism evidence="2 3">
    <name type="scientific">Tsukamurella sputi</name>
    <dbReference type="NCBI Taxonomy" id="2591848"/>
    <lineage>
        <taxon>Bacteria</taxon>
        <taxon>Bacillati</taxon>
        <taxon>Actinomycetota</taxon>
        <taxon>Actinomycetes</taxon>
        <taxon>Mycobacteriales</taxon>
        <taxon>Tsukamurellaceae</taxon>
        <taxon>Tsukamurella</taxon>
    </lineage>
</organism>
<name>A0A5C5RPA3_9ACTN</name>
<keyword evidence="1" id="KW-1133">Transmembrane helix</keyword>
<evidence type="ECO:0000313" key="3">
    <source>
        <dbReference type="Proteomes" id="UP000319792"/>
    </source>
</evidence>
<evidence type="ECO:0000256" key="1">
    <source>
        <dbReference type="SAM" id="Phobius"/>
    </source>
</evidence>
<accession>A0A5C5RPA3</accession>
<feature type="transmembrane region" description="Helical" evidence="1">
    <location>
        <begin position="59"/>
        <end position="77"/>
    </location>
</feature>
<keyword evidence="1" id="KW-0812">Transmembrane</keyword>